<dbReference type="GO" id="GO:0051301">
    <property type="term" value="P:cell division"/>
    <property type="evidence" value="ECO:0007669"/>
    <property type="project" value="UniProtKB-KW"/>
</dbReference>
<feature type="domain" description="Nuclear condensin complex subunit 3 C-terminal" evidence="8">
    <location>
        <begin position="117"/>
        <end position="383"/>
    </location>
</feature>
<evidence type="ECO:0000256" key="6">
    <source>
        <dbReference type="ARBA" id="ARBA00023306"/>
    </source>
</evidence>
<protein>
    <recommendedName>
        <fullName evidence="8">Nuclear condensin complex subunit 3 C-terminal domain-containing protein</fullName>
    </recommendedName>
</protein>
<keyword evidence="7" id="KW-0175">Coiled coil</keyword>
<evidence type="ECO:0000259" key="8">
    <source>
        <dbReference type="Pfam" id="PF12719"/>
    </source>
</evidence>
<dbReference type="EMBL" id="JAPWDV010000001">
    <property type="protein sequence ID" value="KAJ6222378.1"/>
    <property type="molecule type" value="Genomic_DNA"/>
</dbReference>
<accession>A0A9Q0M9S5</accession>
<evidence type="ECO:0000256" key="4">
    <source>
        <dbReference type="ARBA" id="ARBA00022776"/>
    </source>
</evidence>
<dbReference type="InterPro" id="IPR027165">
    <property type="entry name" value="CND3"/>
</dbReference>
<dbReference type="Pfam" id="PF12719">
    <property type="entry name" value="Cnd3"/>
    <property type="match status" value="1"/>
</dbReference>
<keyword evidence="5" id="KW-0226">DNA condensation</keyword>
<keyword evidence="3" id="KW-0132">Cell division</keyword>
<reference evidence="9" key="1">
    <citation type="submission" date="2022-12" db="EMBL/GenBank/DDBJ databases">
        <title>Genome assemblies of Blomia tropicalis.</title>
        <authorList>
            <person name="Cui Y."/>
        </authorList>
    </citation>
    <scope>NUCLEOTIDE SEQUENCE</scope>
    <source>
        <tissue evidence="9">Adult mites</tissue>
    </source>
</reference>
<gene>
    <name evidence="9" type="ORF">RDWZM_000923</name>
</gene>
<keyword evidence="2" id="KW-0158">Chromosome</keyword>
<dbReference type="GO" id="GO:0007076">
    <property type="term" value="P:mitotic chromosome condensation"/>
    <property type="evidence" value="ECO:0007669"/>
    <property type="project" value="InterPro"/>
</dbReference>
<feature type="coiled-coil region" evidence="7">
    <location>
        <begin position="37"/>
        <end position="86"/>
    </location>
</feature>
<dbReference type="Proteomes" id="UP001142055">
    <property type="component" value="Chromosome 1"/>
</dbReference>
<keyword evidence="6" id="KW-0131">Cell cycle</keyword>
<evidence type="ECO:0000256" key="2">
    <source>
        <dbReference type="ARBA" id="ARBA00022454"/>
    </source>
</evidence>
<dbReference type="GO" id="GO:0000793">
    <property type="term" value="C:condensed chromosome"/>
    <property type="evidence" value="ECO:0007669"/>
    <property type="project" value="TreeGrafter"/>
</dbReference>
<comment type="subcellular location">
    <subcellularLocation>
        <location evidence="1">Chromosome</location>
    </subcellularLocation>
</comment>
<dbReference type="GO" id="GO:0000796">
    <property type="term" value="C:condensin complex"/>
    <property type="evidence" value="ECO:0007669"/>
    <property type="project" value="InterPro"/>
</dbReference>
<comment type="caution">
    <text evidence="9">The sequence shown here is derived from an EMBL/GenBank/DDBJ whole genome shotgun (WGS) entry which is preliminary data.</text>
</comment>
<name>A0A9Q0M9S5_BLOTA</name>
<evidence type="ECO:0000313" key="10">
    <source>
        <dbReference type="Proteomes" id="UP001142055"/>
    </source>
</evidence>
<dbReference type="AlphaFoldDB" id="A0A9Q0M9S5"/>
<keyword evidence="10" id="KW-1185">Reference proteome</keyword>
<evidence type="ECO:0000256" key="1">
    <source>
        <dbReference type="ARBA" id="ARBA00004286"/>
    </source>
</evidence>
<evidence type="ECO:0000256" key="3">
    <source>
        <dbReference type="ARBA" id="ARBA00022618"/>
    </source>
</evidence>
<evidence type="ECO:0000313" key="9">
    <source>
        <dbReference type="EMBL" id="KAJ6222378.1"/>
    </source>
</evidence>
<dbReference type="PANTHER" id="PTHR14418:SF5">
    <property type="entry name" value="CONDENSIN COMPLEX SUBUNIT 3"/>
    <property type="match status" value="1"/>
</dbReference>
<sequence length="396" mass="46754">MILIYSNYFKNENEKLLDEVYDLINSLIYLNDDDDDNNGIANQEENLEEKLKAVDDQLAEKLDDVIENDEDSVEQIRREVDQSMESCENIINLSKISFPTSKDNYPQIETDYIVYQRCVQICYGFFITGELKHNMDRLPKLISRWILPGLNSGDRKIRNFSVKTLGRYCFPSTQLINVFLKVFIEIIDEEMYNDARIEALIYLLDFLCLHGFDDIKFIDNDHTFQWDSLIIDEPDILKRCKNSDFNEVFTYLLDIFLQEPIHPLEMKMRDLEAYVEHNLFEVTVKGLCKIMDIGHFYDADRFSKLIVTYFAYKNVNLELKQFIKGFFLIYRDTFKKRLRNSFGVSNPFVDSYEDCLNILDQLKYLDSVTETGELIDFFVNNSDNDESHLIIKATHM</sequence>
<keyword evidence="4" id="KW-0498">Mitosis</keyword>
<evidence type="ECO:0000256" key="7">
    <source>
        <dbReference type="SAM" id="Coils"/>
    </source>
</evidence>
<dbReference type="InterPro" id="IPR025977">
    <property type="entry name" value="Cnd3_C"/>
</dbReference>
<proteinExistence type="predicted"/>
<dbReference type="PANTHER" id="PTHR14418">
    <property type="entry name" value="CONDENSIN COMPLEX SUBUNIT 3-RELATED"/>
    <property type="match status" value="1"/>
</dbReference>
<evidence type="ECO:0000256" key="5">
    <source>
        <dbReference type="ARBA" id="ARBA00023067"/>
    </source>
</evidence>
<organism evidence="9 10">
    <name type="scientific">Blomia tropicalis</name>
    <name type="common">Mite</name>
    <dbReference type="NCBI Taxonomy" id="40697"/>
    <lineage>
        <taxon>Eukaryota</taxon>
        <taxon>Metazoa</taxon>
        <taxon>Ecdysozoa</taxon>
        <taxon>Arthropoda</taxon>
        <taxon>Chelicerata</taxon>
        <taxon>Arachnida</taxon>
        <taxon>Acari</taxon>
        <taxon>Acariformes</taxon>
        <taxon>Sarcoptiformes</taxon>
        <taxon>Astigmata</taxon>
        <taxon>Glycyphagoidea</taxon>
        <taxon>Echimyopodidae</taxon>
        <taxon>Blomia</taxon>
    </lineage>
</organism>